<protein>
    <submittedName>
        <fullName evidence="1">Uncharacterized protein</fullName>
    </submittedName>
</protein>
<dbReference type="KEGG" id="aqu:109584565"/>
<evidence type="ECO:0000313" key="2">
    <source>
        <dbReference type="Proteomes" id="UP000007879"/>
    </source>
</evidence>
<keyword evidence="2" id="KW-1185">Reference proteome</keyword>
<name>A0A1X7U7F0_AMPQE</name>
<accession>A0A1X7U7F0</accession>
<dbReference type="OrthoDB" id="2144823at2759"/>
<organism evidence="1">
    <name type="scientific">Amphimedon queenslandica</name>
    <name type="common">Sponge</name>
    <dbReference type="NCBI Taxonomy" id="400682"/>
    <lineage>
        <taxon>Eukaryota</taxon>
        <taxon>Metazoa</taxon>
        <taxon>Porifera</taxon>
        <taxon>Demospongiae</taxon>
        <taxon>Heteroscleromorpha</taxon>
        <taxon>Haplosclerida</taxon>
        <taxon>Niphatidae</taxon>
        <taxon>Amphimedon</taxon>
    </lineage>
</organism>
<dbReference type="AlphaFoldDB" id="A0A1X7U7F0"/>
<sequence>MDVGSGFVSGVLAFHLKAINLTDKEVGVSECNVLRLKLTVGDIIKFGHFTRNGFHNGWIVCDSLKYFPINYSVSSECNTVEIELIKQLPLLSMEACIGKTSITIINIIQERILSSSWSLKSDLSSESSVANLDMTCVFNYGSFGYGESDQIVSPYKDPVDYLAFSAFPHIVEGHKAKSKKPLDEANHPLENIRSLPHSLINQMDNLRSWQLQFSVIRNRKKRLEYLKEKVQSSQDHSSTRRPTMAGIHIRSGRLDISSRI</sequence>
<reference evidence="1" key="2">
    <citation type="submission" date="2017-05" db="UniProtKB">
        <authorList>
            <consortium name="EnsemblMetazoa"/>
        </authorList>
    </citation>
    <scope>IDENTIFICATION</scope>
</reference>
<dbReference type="Proteomes" id="UP000007879">
    <property type="component" value="Unassembled WGS sequence"/>
</dbReference>
<proteinExistence type="predicted"/>
<dbReference type="EnsemblMetazoa" id="Aqu2.1.23386_001">
    <property type="protein sequence ID" value="Aqu2.1.23386_001"/>
    <property type="gene ID" value="Aqu2.1.23386"/>
</dbReference>
<dbReference type="EnsemblMetazoa" id="XM_020000348.1">
    <property type="protein sequence ID" value="XP_019855907.1"/>
    <property type="gene ID" value="LOC109584565"/>
</dbReference>
<gene>
    <name evidence="1" type="primary">109584565</name>
</gene>
<dbReference type="InParanoid" id="A0A1X7U7F0"/>
<evidence type="ECO:0000313" key="1">
    <source>
        <dbReference type="EnsemblMetazoa" id="Aqu2.1.23386_001"/>
    </source>
</evidence>
<reference evidence="2" key="1">
    <citation type="journal article" date="2010" name="Nature">
        <title>The Amphimedon queenslandica genome and the evolution of animal complexity.</title>
        <authorList>
            <person name="Srivastava M."/>
            <person name="Simakov O."/>
            <person name="Chapman J."/>
            <person name="Fahey B."/>
            <person name="Gauthier M.E."/>
            <person name="Mitros T."/>
            <person name="Richards G.S."/>
            <person name="Conaco C."/>
            <person name="Dacre M."/>
            <person name="Hellsten U."/>
            <person name="Larroux C."/>
            <person name="Putnam N.H."/>
            <person name="Stanke M."/>
            <person name="Adamska M."/>
            <person name="Darling A."/>
            <person name="Degnan S.M."/>
            <person name="Oakley T.H."/>
            <person name="Plachetzki D.C."/>
            <person name="Zhai Y."/>
            <person name="Adamski M."/>
            <person name="Calcino A."/>
            <person name="Cummins S.F."/>
            <person name="Goodstein D.M."/>
            <person name="Harris C."/>
            <person name="Jackson D.J."/>
            <person name="Leys S.P."/>
            <person name="Shu S."/>
            <person name="Woodcroft B.J."/>
            <person name="Vervoort M."/>
            <person name="Kosik K.S."/>
            <person name="Manning G."/>
            <person name="Degnan B.M."/>
            <person name="Rokhsar D.S."/>
        </authorList>
    </citation>
    <scope>NUCLEOTIDE SEQUENCE [LARGE SCALE GENOMIC DNA]</scope>
</reference>